<feature type="transmembrane region" description="Helical" evidence="8">
    <location>
        <begin position="21"/>
        <end position="39"/>
    </location>
</feature>
<evidence type="ECO:0000256" key="2">
    <source>
        <dbReference type="ARBA" id="ARBA00022475"/>
    </source>
</evidence>
<evidence type="ECO:0000256" key="7">
    <source>
        <dbReference type="ARBA" id="ARBA00037355"/>
    </source>
</evidence>
<evidence type="ECO:0000256" key="5">
    <source>
        <dbReference type="ARBA" id="ARBA00022989"/>
    </source>
</evidence>
<keyword evidence="11" id="KW-1185">Reference proteome</keyword>
<evidence type="ECO:0000313" key="10">
    <source>
        <dbReference type="EMBL" id="MBB6056676.1"/>
    </source>
</evidence>
<keyword evidence="4 8" id="KW-0812">Transmembrane</keyword>
<dbReference type="InterPro" id="IPR051599">
    <property type="entry name" value="Cell_Envelope_Assoc"/>
</dbReference>
<keyword evidence="3" id="KW-0997">Cell inner membrane</keyword>
<feature type="domain" description="DUF218" evidence="9">
    <location>
        <begin position="62"/>
        <end position="184"/>
    </location>
</feature>
<sequence>MLTRYFRFVTTLFTPRVRRNILRIATTLFVTLFLLLWLANQVISHERQFTYDEVDAIPYNKVAVVLGTSKYLTTGGLNQYFQNRIDATAALWYSGKISQIIVSGDNAHMSYNEPREMRRELLKRGIPAQAIYSDYAGFRTLDSILRAHGVFGQTRFTVVSQRFQNERAIFLARQHNLEVIGFNAADVEAYTGFRTRFREIFARLWCLFDVYIWERQPRFMGEQIEVE</sequence>
<dbReference type="EMBL" id="JACHGR010000009">
    <property type="protein sequence ID" value="MBB6056676.1"/>
    <property type="molecule type" value="Genomic_DNA"/>
</dbReference>
<keyword evidence="2" id="KW-1003">Cell membrane</keyword>
<organism evidence="10 11">
    <name type="scientific">Tolumonas osonensis</name>
    <dbReference type="NCBI Taxonomy" id="675874"/>
    <lineage>
        <taxon>Bacteria</taxon>
        <taxon>Pseudomonadati</taxon>
        <taxon>Pseudomonadota</taxon>
        <taxon>Gammaproteobacteria</taxon>
        <taxon>Aeromonadales</taxon>
        <taxon>Aeromonadaceae</taxon>
        <taxon>Tolumonas</taxon>
    </lineage>
</organism>
<evidence type="ECO:0000256" key="4">
    <source>
        <dbReference type="ARBA" id="ARBA00022692"/>
    </source>
</evidence>
<reference evidence="10 11" key="1">
    <citation type="submission" date="2020-08" db="EMBL/GenBank/DDBJ databases">
        <title>Genomic Encyclopedia of Type Strains, Phase IV (KMG-IV): sequencing the most valuable type-strain genomes for metagenomic binning, comparative biology and taxonomic classification.</title>
        <authorList>
            <person name="Goeker M."/>
        </authorList>
    </citation>
    <scope>NUCLEOTIDE SEQUENCE [LARGE SCALE GENOMIC DNA]</scope>
    <source>
        <strain evidence="10 11">DSM 22975</strain>
    </source>
</reference>
<dbReference type="PANTHER" id="PTHR30336:SF0">
    <property type="entry name" value="PROTEIN SANA"/>
    <property type="match status" value="1"/>
</dbReference>
<evidence type="ECO:0000259" key="9">
    <source>
        <dbReference type="Pfam" id="PF02698"/>
    </source>
</evidence>
<evidence type="ECO:0000313" key="11">
    <source>
        <dbReference type="Proteomes" id="UP000585721"/>
    </source>
</evidence>
<comment type="function">
    <text evidence="7">Participates in the barrier function of the cell envelope.</text>
</comment>
<dbReference type="AlphaFoldDB" id="A0A841GJ13"/>
<keyword evidence="6 8" id="KW-0472">Membrane</keyword>
<dbReference type="InterPro" id="IPR003848">
    <property type="entry name" value="DUF218"/>
</dbReference>
<accession>A0A841GJ13</accession>
<evidence type="ECO:0000256" key="1">
    <source>
        <dbReference type="ARBA" id="ARBA00004377"/>
    </source>
</evidence>
<comment type="subcellular location">
    <subcellularLocation>
        <location evidence="1">Cell inner membrane</location>
        <topology evidence="1">Single-pass membrane protein</topology>
    </subcellularLocation>
</comment>
<dbReference type="GO" id="GO:0005886">
    <property type="term" value="C:plasma membrane"/>
    <property type="evidence" value="ECO:0007669"/>
    <property type="project" value="UniProtKB-SubCell"/>
</dbReference>
<dbReference type="CDD" id="cd06259">
    <property type="entry name" value="YdcF-like"/>
    <property type="match status" value="1"/>
</dbReference>
<evidence type="ECO:0000256" key="6">
    <source>
        <dbReference type="ARBA" id="ARBA00023136"/>
    </source>
</evidence>
<protein>
    <submittedName>
        <fullName evidence="10">SanA protein</fullName>
    </submittedName>
</protein>
<proteinExistence type="predicted"/>
<dbReference type="Pfam" id="PF02698">
    <property type="entry name" value="DUF218"/>
    <property type="match status" value="1"/>
</dbReference>
<gene>
    <name evidence="10" type="ORF">HNR75_002615</name>
</gene>
<comment type="caution">
    <text evidence="10">The sequence shown here is derived from an EMBL/GenBank/DDBJ whole genome shotgun (WGS) entry which is preliminary data.</text>
</comment>
<dbReference type="PANTHER" id="PTHR30336">
    <property type="entry name" value="INNER MEMBRANE PROTEIN, PROBABLE PERMEASE"/>
    <property type="match status" value="1"/>
</dbReference>
<keyword evidence="5 8" id="KW-1133">Transmembrane helix</keyword>
<dbReference type="Proteomes" id="UP000585721">
    <property type="component" value="Unassembled WGS sequence"/>
</dbReference>
<evidence type="ECO:0000256" key="8">
    <source>
        <dbReference type="SAM" id="Phobius"/>
    </source>
</evidence>
<dbReference type="RefSeq" id="WP_188027397.1">
    <property type="nucleotide sequence ID" value="NZ_JACHGR010000009.1"/>
</dbReference>
<evidence type="ECO:0000256" key="3">
    <source>
        <dbReference type="ARBA" id="ARBA00022519"/>
    </source>
</evidence>
<name>A0A841GJ13_9GAMM</name>